<gene>
    <name evidence="2" type="ORF">B0H67DRAFT_393032</name>
</gene>
<comment type="caution">
    <text evidence="2">The sequence shown here is derived from an EMBL/GenBank/DDBJ whole genome shotgun (WGS) entry which is preliminary data.</text>
</comment>
<keyword evidence="3" id="KW-1185">Reference proteome</keyword>
<feature type="region of interest" description="Disordered" evidence="1">
    <location>
        <begin position="186"/>
        <end position="205"/>
    </location>
</feature>
<name>A0AA39ZR65_9PEZI</name>
<reference evidence="2" key="1">
    <citation type="submission" date="2023-06" db="EMBL/GenBank/DDBJ databases">
        <title>Genome-scale phylogeny and comparative genomics of the fungal order Sordariales.</title>
        <authorList>
            <consortium name="Lawrence Berkeley National Laboratory"/>
            <person name="Hensen N."/>
            <person name="Bonometti L."/>
            <person name="Westerberg I."/>
            <person name="Brannstrom I.O."/>
            <person name="Guillou S."/>
            <person name="Cros-Aarteil S."/>
            <person name="Calhoun S."/>
            <person name="Haridas S."/>
            <person name="Kuo A."/>
            <person name="Mondo S."/>
            <person name="Pangilinan J."/>
            <person name="Riley R."/>
            <person name="Labutti K."/>
            <person name="Andreopoulos B."/>
            <person name="Lipzen A."/>
            <person name="Chen C."/>
            <person name="Yanf M."/>
            <person name="Daum C."/>
            <person name="Ng V."/>
            <person name="Clum A."/>
            <person name="Steindorff A."/>
            <person name="Ohm R."/>
            <person name="Martin F."/>
            <person name="Silar P."/>
            <person name="Natvig D."/>
            <person name="Lalanne C."/>
            <person name="Gautier V."/>
            <person name="Ament-Velasquez S.L."/>
            <person name="Kruys A."/>
            <person name="Hutchinson M.I."/>
            <person name="Powell A.J."/>
            <person name="Barry K."/>
            <person name="Miller A.N."/>
            <person name="Grigoriev I.V."/>
            <person name="Debuchy R."/>
            <person name="Gladieux P."/>
            <person name="Thoren M.H."/>
            <person name="Johannesson H."/>
        </authorList>
    </citation>
    <scope>NUCLEOTIDE SEQUENCE</scope>
    <source>
        <strain evidence="2">SMH4607-1</strain>
    </source>
</reference>
<dbReference type="Proteomes" id="UP001172102">
    <property type="component" value="Unassembled WGS sequence"/>
</dbReference>
<evidence type="ECO:0000256" key="1">
    <source>
        <dbReference type="SAM" id="MobiDB-lite"/>
    </source>
</evidence>
<organism evidence="2 3">
    <name type="scientific">Lasiosphaeris hirsuta</name>
    <dbReference type="NCBI Taxonomy" id="260670"/>
    <lineage>
        <taxon>Eukaryota</taxon>
        <taxon>Fungi</taxon>
        <taxon>Dikarya</taxon>
        <taxon>Ascomycota</taxon>
        <taxon>Pezizomycotina</taxon>
        <taxon>Sordariomycetes</taxon>
        <taxon>Sordariomycetidae</taxon>
        <taxon>Sordariales</taxon>
        <taxon>Lasiosphaeriaceae</taxon>
        <taxon>Lasiosphaeris</taxon>
    </lineage>
</organism>
<evidence type="ECO:0000313" key="3">
    <source>
        <dbReference type="Proteomes" id="UP001172102"/>
    </source>
</evidence>
<accession>A0AA39ZR65</accession>
<sequence length="231" mass="25866">MAHSPSPRLFWTGLDSDKPEPLDKILAALHCFQVAPVFSQNLSITFIVDREDHYRLADGFPELQKLAAAINKETPFELDPSTGKLTTMSSETALEFIKYQVFSVIAAGLKSMGPLTRGLILKPDVDDNNNLVVNKIGYIKSPTLILAFTATNSHIGPGKCAHYFAKHPSLNTVIIVQWPSPWKSRHTDSHNRWPSTPLFQPLPRSTELPRSLCRERPYPPQAERSTFGFQT</sequence>
<dbReference type="EMBL" id="JAUKUA010000009">
    <property type="protein sequence ID" value="KAK0702166.1"/>
    <property type="molecule type" value="Genomic_DNA"/>
</dbReference>
<feature type="region of interest" description="Disordered" evidence="1">
    <location>
        <begin position="210"/>
        <end position="231"/>
    </location>
</feature>
<dbReference type="AlphaFoldDB" id="A0AA39ZR65"/>
<protein>
    <submittedName>
        <fullName evidence="2">Uncharacterized protein</fullName>
    </submittedName>
</protein>
<proteinExistence type="predicted"/>
<evidence type="ECO:0000313" key="2">
    <source>
        <dbReference type="EMBL" id="KAK0702166.1"/>
    </source>
</evidence>